<dbReference type="Gene3D" id="3.40.50.1000">
    <property type="entry name" value="HAD superfamily/HAD-like"/>
    <property type="match status" value="1"/>
</dbReference>
<dbReference type="InterPro" id="IPR050155">
    <property type="entry name" value="HAD-like_hydrolase_sf"/>
</dbReference>
<dbReference type="InterPro" id="IPR036412">
    <property type="entry name" value="HAD-like_sf"/>
</dbReference>
<sequence>MSGFDLVMFDLDGTLVETAPEIMDAVNDALQRFSLPEVTQKQVDDWIGHGTLELLVKALAQITGFAPETVRASALLNQIVPVYNMAYNARCGTRSHLYPQVRETLVALREQRARLVVVTNKESRYTQVVLDVHQITSLFDMVISGDTFATKKPSPVGVNSCLERFSVAPERALFVGDSSIDVATARAAGVPVWMLPYGYNMGEPIAACAPDRVIQDISLLLNA</sequence>
<keyword evidence="6" id="KW-0113">Calvin cycle</keyword>
<comment type="similarity">
    <text evidence="3">Belongs to the HAD-like hydrolase superfamily. CbbY/CbbZ/Gph/YieH family.</text>
</comment>
<dbReference type="InterPro" id="IPR041492">
    <property type="entry name" value="HAD_2"/>
</dbReference>
<comment type="subunit">
    <text evidence="4">Homotrimer.</text>
</comment>
<evidence type="ECO:0000313" key="9">
    <source>
        <dbReference type="Proteomes" id="UP000185911"/>
    </source>
</evidence>
<dbReference type="Gene3D" id="1.10.150.240">
    <property type="entry name" value="Putative phosphatase, domain 2"/>
    <property type="match status" value="1"/>
</dbReference>
<evidence type="ECO:0000256" key="6">
    <source>
        <dbReference type="ARBA" id="ARBA00022567"/>
    </source>
</evidence>
<comment type="caution">
    <text evidence="8">The sequence shown here is derived from an EMBL/GenBank/DDBJ whole genome shotgun (WGS) entry which is preliminary data.</text>
</comment>
<comment type="pathway">
    <text evidence="2">Organic acid metabolism; glycolate biosynthesis; glycolate from 2-phosphoglycolate: step 1/1.</text>
</comment>
<dbReference type="NCBIfam" id="TIGR01509">
    <property type="entry name" value="HAD-SF-IA-v3"/>
    <property type="match status" value="1"/>
</dbReference>
<dbReference type="InterPro" id="IPR006439">
    <property type="entry name" value="HAD-SF_hydro_IA"/>
</dbReference>
<dbReference type="PANTHER" id="PTHR43434">
    <property type="entry name" value="PHOSPHOGLYCOLATE PHOSPHATASE"/>
    <property type="match status" value="1"/>
</dbReference>
<proteinExistence type="inferred from homology"/>
<protein>
    <recommendedName>
        <fullName evidence="5">phosphoglycolate phosphatase</fullName>
        <ecNumber evidence="5">3.1.3.18</ecNumber>
    </recommendedName>
</protein>
<dbReference type="PRINTS" id="PR00413">
    <property type="entry name" value="HADHALOGNASE"/>
</dbReference>
<evidence type="ECO:0000256" key="5">
    <source>
        <dbReference type="ARBA" id="ARBA00013078"/>
    </source>
</evidence>
<dbReference type="SFLD" id="SFLDG01135">
    <property type="entry name" value="C1.5.6:_HAD__Beta-PGM__Phospha"/>
    <property type="match status" value="1"/>
</dbReference>
<dbReference type="PANTHER" id="PTHR43434:SF1">
    <property type="entry name" value="PHOSPHOGLYCOLATE PHOSPHATASE"/>
    <property type="match status" value="1"/>
</dbReference>
<dbReference type="Proteomes" id="UP000185911">
    <property type="component" value="Unassembled WGS sequence"/>
</dbReference>
<name>A0A1Q8YKB3_9BURK</name>
<reference evidence="8 9" key="1">
    <citation type="submission" date="2017-01" db="EMBL/GenBank/DDBJ databases">
        <title>Genome sequence of Rhodoferax antarcticus ANT.BR, a psychrophilic purple nonsulfur bacterium from an Antarctic microbial mat.</title>
        <authorList>
            <person name="Baker J."/>
            <person name="Riester C."/>
            <person name="Skinner B."/>
            <person name="Newell A."/>
            <person name="Swingley W."/>
            <person name="Madigan M."/>
            <person name="Jung D."/>
            <person name="Asao M."/>
            <person name="Chen M."/>
            <person name="Loughlin P."/>
            <person name="Pan H."/>
            <person name="Lin S."/>
            <person name="Li N."/>
            <person name="Shaw J."/>
            <person name="Prado M."/>
            <person name="Sherman C."/>
            <person name="Li X."/>
            <person name="Tang J."/>
            <person name="Blankenship R."/>
            <person name="Zhao T."/>
            <person name="Touchman J."/>
            <person name="Sattley M."/>
        </authorList>
    </citation>
    <scope>NUCLEOTIDE SEQUENCE [LARGE SCALE GENOMIC DNA]</scope>
    <source>
        <strain evidence="8 9">ANT.BR</strain>
    </source>
</reference>
<comment type="catalytic activity">
    <reaction evidence="1">
        <text>2-phosphoglycolate + H2O = glycolate + phosphate</text>
        <dbReference type="Rhea" id="RHEA:14369"/>
        <dbReference type="ChEBI" id="CHEBI:15377"/>
        <dbReference type="ChEBI" id="CHEBI:29805"/>
        <dbReference type="ChEBI" id="CHEBI:43474"/>
        <dbReference type="ChEBI" id="CHEBI:58033"/>
        <dbReference type="EC" id="3.1.3.18"/>
    </reaction>
</comment>
<evidence type="ECO:0000256" key="7">
    <source>
        <dbReference type="ARBA" id="ARBA00059247"/>
    </source>
</evidence>
<evidence type="ECO:0000256" key="3">
    <source>
        <dbReference type="ARBA" id="ARBA00006171"/>
    </source>
</evidence>
<dbReference type="EMBL" id="MSYM01000001">
    <property type="protein sequence ID" value="OLP08494.1"/>
    <property type="molecule type" value="Genomic_DNA"/>
</dbReference>
<comment type="function">
    <text evidence="7">Specifically catalyzes the dephosphorylation of 2-phosphoglycolate. Is involved in the dissimilation of the intracellular 2-phosphoglycolate formed during the DNA repair of 3'-phosphoglycolate ends, a major class of DNA lesions induced by oxidative stress.</text>
</comment>
<dbReference type="GO" id="GO:0005829">
    <property type="term" value="C:cytosol"/>
    <property type="evidence" value="ECO:0007669"/>
    <property type="project" value="TreeGrafter"/>
</dbReference>
<dbReference type="GO" id="GO:0019253">
    <property type="term" value="P:reductive pentose-phosphate cycle"/>
    <property type="evidence" value="ECO:0007669"/>
    <property type="project" value="UniProtKB-KW"/>
</dbReference>
<dbReference type="SUPFAM" id="SSF56784">
    <property type="entry name" value="HAD-like"/>
    <property type="match status" value="1"/>
</dbReference>
<dbReference type="NCBIfam" id="TIGR01549">
    <property type="entry name" value="HAD-SF-IA-v1"/>
    <property type="match status" value="1"/>
</dbReference>
<dbReference type="SFLD" id="SFLDS00003">
    <property type="entry name" value="Haloacid_Dehalogenase"/>
    <property type="match status" value="1"/>
</dbReference>
<evidence type="ECO:0000256" key="4">
    <source>
        <dbReference type="ARBA" id="ARBA00011233"/>
    </source>
</evidence>
<evidence type="ECO:0000313" key="8">
    <source>
        <dbReference type="EMBL" id="OLP08494.1"/>
    </source>
</evidence>
<dbReference type="Pfam" id="PF13419">
    <property type="entry name" value="HAD_2"/>
    <property type="match status" value="1"/>
</dbReference>
<organism evidence="8 9">
    <name type="scientific">Rhodoferax antarcticus ANT.BR</name>
    <dbReference type="NCBI Taxonomy" id="1111071"/>
    <lineage>
        <taxon>Bacteria</taxon>
        <taxon>Pseudomonadati</taxon>
        <taxon>Pseudomonadota</taxon>
        <taxon>Betaproteobacteria</taxon>
        <taxon>Burkholderiales</taxon>
        <taxon>Comamonadaceae</taxon>
        <taxon>Rhodoferax</taxon>
    </lineage>
</organism>
<dbReference type="AlphaFoldDB" id="A0A1Q8YKB3"/>
<dbReference type="InterPro" id="IPR023214">
    <property type="entry name" value="HAD_sf"/>
</dbReference>
<keyword evidence="9" id="KW-1185">Reference proteome</keyword>
<dbReference type="SFLD" id="SFLDG01129">
    <property type="entry name" value="C1.5:_HAD__Beta-PGM__Phosphata"/>
    <property type="match status" value="1"/>
</dbReference>
<accession>A0A1Q8YKB3</accession>
<dbReference type="EC" id="3.1.3.18" evidence="5"/>
<dbReference type="STRING" id="81479.RA876_14610"/>
<gene>
    <name evidence="8" type="primary">cbbZ</name>
    <name evidence="8" type="ORF">BLL52_0101</name>
</gene>
<dbReference type="RefSeq" id="WP_075584777.1">
    <property type="nucleotide sequence ID" value="NZ_MSYM01000001.1"/>
</dbReference>
<evidence type="ECO:0000256" key="1">
    <source>
        <dbReference type="ARBA" id="ARBA00000830"/>
    </source>
</evidence>
<keyword evidence="8" id="KW-0378">Hydrolase</keyword>
<evidence type="ECO:0000256" key="2">
    <source>
        <dbReference type="ARBA" id="ARBA00004818"/>
    </source>
</evidence>
<dbReference type="GO" id="GO:0006281">
    <property type="term" value="P:DNA repair"/>
    <property type="evidence" value="ECO:0007669"/>
    <property type="project" value="TreeGrafter"/>
</dbReference>
<dbReference type="FunFam" id="3.40.50.1000:FF:000022">
    <property type="entry name" value="Phosphoglycolate phosphatase"/>
    <property type="match status" value="1"/>
</dbReference>
<dbReference type="InterPro" id="IPR023198">
    <property type="entry name" value="PGP-like_dom2"/>
</dbReference>
<dbReference type="GO" id="GO:0008967">
    <property type="term" value="F:phosphoglycolate phosphatase activity"/>
    <property type="evidence" value="ECO:0007669"/>
    <property type="project" value="UniProtKB-EC"/>
</dbReference>